<dbReference type="Pfam" id="PF08244">
    <property type="entry name" value="Glyco_hydro_32C"/>
    <property type="match status" value="1"/>
</dbReference>
<evidence type="ECO:0000256" key="3">
    <source>
        <dbReference type="ARBA" id="ARBA00012758"/>
    </source>
</evidence>
<feature type="domain" description="Glycosyl hydrolase family 32 C-terminal" evidence="11">
    <location>
        <begin position="345"/>
        <end position="475"/>
    </location>
</feature>
<dbReference type="InterPro" id="IPR013320">
    <property type="entry name" value="ConA-like_dom_sf"/>
</dbReference>
<dbReference type="GO" id="GO:0005737">
    <property type="term" value="C:cytoplasm"/>
    <property type="evidence" value="ECO:0007669"/>
    <property type="project" value="UniProtKB-SubCell"/>
</dbReference>
<dbReference type="Pfam" id="PF00251">
    <property type="entry name" value="Glyco_hydro_32N"/>
    <property type="match status" value="1"/>
</dbReference>
<dbReference type="InterPro" id="IPR018053">
    <property type="entry name" value="Glyco_hydro_32_AS"/>
</dbReference>
<evidence type="ECO:0000256" key="8">
    <source>
        <dbReference type="RuleBase" id="RU362110"/>
    </source>
</evidence>
<dbReference type="InterPro" id="IPR013189">
    <property type="entry name" value="Glyco_hydro_32_C"/>
</dbReference>
<reference evidence="12" key="2">
    <citation type="submission" date="2020-09" db="EMBL/GenBank/DDBJ databases">
        <authorList>
            <person name="Sun Q."/>
            <person name="Zhou Y."/>
        </authorList>
    </citation>
    <scope>NUCLEOTIDE SEQUENCE</scope>
    <source>
        <strain evidence="12">CGMCC 1.12153</strain>
    </source>
</reference>
<keyword evidence="5 8" id="KW-0378">Hydrolase</keyword>
<organism evidence="12 13">
    <name type="scientific">Halobacillus andaensis</name>
    <dbReference type="NCBI Taxonomy" id="1176239"/>
    <lineage>
        <taxon>Bacteria</taxon>
        <taxon>Bacillati</taxon>
        <taxon>Bacillota</taxon>
        <taxon>Bacilli</taxon>
        <taxon>Bacillales</taxon>
        <taxon>Bacillaceae</taxon>
        <taxon>Halobacillus</taxon>
    </lineage>
</organism>
<dbReference type="InterPro" id="IPR006232">
    <property type="entry name" value="Suc6P_hydrolase"/>
</dbReference>
<comment type="similarity">
    <text evidence="2 8">Belongs to the glycosyl hydrolase 32 family.</text>
</comment>
<dbReference type="NCBIfam" id="TIGR01322">
    <property type="entry name" value="scrB_fam"/>
    <property type="match status" value="1"/>
</dbReference>
<sequence length="487" mass="56614">MSKRDEQLREAAAVEVEKHREQVEADPYRLSFHHMPPVGLMNDPNGLVQWKGEYHLFYQWMPFKTDHGEKFWGHYISEDFVNWRHERIALTPSEWYDKDGCYSGSAIIHEDQLYLFYTGNVFNEEGEQEEYQCVATSKDGLHFEKKGPVIYVPEGYTSNFRDPKVWKKGEKWYLVVGAQNQHEQGKVLLYRSSNLLDWELLGPVAGSNENRLGDFGYMWECPDLFQLHDQDILIVSPQGLQPDGMKYNNTYQSGYFAGQLAAEDCSLEHGVFHELDRGFEFYAPQTFLDEKGRRILYGWMGVPEQNEQSHPTVSQKWIHALTVPRVLDWDGSQILQQPVPELAEMREAVLLHSEITITNDQKAVRGVEGKPVELRMEFEEVEDQFALEIFHYVSFSYKKSDGVLTLSRPQFEDKSQTEFRRTVLQEGLKELHLFIDHSSIEIFVNGGKEVFTSRIFPQTEDDDILFTSLGTSTFSIEKWKLSGYNIL</sequence>
<dbReference type="SUPFAM" id="SSF49899">
    <property type="entry name" value="Concanavalin A-like lectins/glucanases"/>
    <property type="match status" value="1"/>
</dbReference>
<evidence type="ECO:0000256" key="5">
    <source>
        <dbReference type="ARBA" id="ARBA00022801"/>
    </source>
</evidence>
<accession>A0A917EVL4</accession>
<evidence type="ECO:0000256" key="4">
    <source>
        <dbReference type="ARBA" id="ARBA00019623"/>
    </source>
</evidence>
<evidence type="ECO:0000256" key="1">
    <source>
        <dbReference type="ARBA" id="ARBA00004914"/>
    </source>
</evidence>
<evidence type="ECO:0000256" key="2">
    <source>
        <dbReference type="ARBA" id="ARBA00009902"/>
    </source>
</evidence>
<comment type="pathway">
    <text evidence="1 9">Glycan biosynthesis; sucrose metabolism.</text>
</comment>
<dbReference type="EC" id="3.2.1.26" evidence="3 8"/>
<feature type="domain" description="Glycosyl hydrolase family 32 N-terminal" evidence="10">
    <location>
        <begin position="33"/>
        <end position="338"/>
    </location>
</feature>
<dbReference type="SUPFAM" id="SSF75005">
    <property type="entry name" value="Arabinanase/levansucrase/invertase"/>
    <property type="match status" value="1"/>
</dbReference>
<evidence type="ECO:0000256" key="9">
    <source>
        <dbReference type="RuleBase" id="RU365015"/>
    </source>
</evidence>
<dbReference type="Proteomes" id="UP000660110">
    <property type="component" value="Unassembled WGS sequence"/>
</dbReference>
<dbReference type="EMBL" id="BMEL01000002">
    <property type="protein sequence ID" value="GGF20989.1"/>
    <property type="molecule type" value="Genomic_DNA"/>
</dbReference>
<proteinExistence type="inferred from homology"/>
<dbReference type="InterPro" id="IPR001362">
    <property type="entry name" value="Glyco_hydro_32"/>
</dbReference>
<keyword evidence="13" id="KW-1185">Reference proteome</keyword>
<dbReference type="PANTHER" id="PTHR43101:SF1">
    <property type="entry name" value="BETA-FRUCTOSIDASE"/>
    <property type="match status" value="1"/>
</dbReference>
<dbReference type="Gene3D" id="2.60.120.560">
    <property type="entry name" value="Exo-inulinase, domain 1"/>
    <property type="match status" value="1"/>
</dbReference>
<keyword evidence="9" id="KW-0963">Cytoplasm</keyword>
<comment type="subcellular location">
    <subcellularLocation>
        <location evidence="9">Cytoplasm</location>
    </subcellularLocation>
</comment>
<dbReference type="PANTHER" id="PTHR43101">
    <property type="entry name" value="BETA-FRUCTOSIDASE"/>
    <property type="match status" value="1"/>
</dbReference>
<keyword evidence="9" id="KW-0119">Carbohydrate metabolism</keyword>
<dbReference type="SMART" id="SM00640">
    <property type="entry name" value="Glyco_32"/>
    <property type="match status" value="1"/>
</dbReference>
<dbReference type="CDD" id="cd18623">
    <property type="entry name" value="GH32_ScrB-like"/>
    <property type="match status" value="1"/>
</dbReference>
<dbReference type="Gene3D" id="2.115.10.20">
    <property type="entry name" value="Glycosyl hydrolase domain, family 43"/>
    <property type="match status" value="1"/>
</dbReference>
<evidence type="ECO:0000313" key="12">
    <source>
        <dbReference type="EMBL" id="GGF20989.1"/>
    </source>
</evidence>
<evidence type="ECO:0000259" key="10">
    <source>
        <dbReference type="Pfam" id="PF00251"/>
    </source>
</evidence>
<dbReference type="RefSeq" id="WP_188377313.1">
    <property type="nucleotide sequence ID" value="NZ_BMEL01000002.1"/>
</dbReference>
<dbReference type="InterPro" id="IPR051214">
    <property type="entry name" value="GH32_Enzymes"/>
</dbReference>
<reference evidence="12" key="1">
    <citation type="journal article" date="2014" name="Int. J. Syst. Evol. Microbiol.">
        <title>Complete genome sequence of Corynebacterium casei LMG S-19264T (=DSM 44701T), isolated from a smear-ripened cheese.</title>
        <authorList>
            <consortium name="US DOE Joint Genome Institute (JGI-PGF)"/>
            <person name="Walter F."/>
            <person name="Albersmeier A."/>
            <person name="Kalinowski J."/>
            <person name="Ruckert C."/>
        </authorList>
    </citation>
    <scope>NUCLEOTIDE SEQUENCE</scope>
    <source>
        <strain evidence="12">CGMCC 1.12153</strain>
    </source>
</reference>
<protein>
    <recommendedName>
        <fullName evidence="4 8">Sucrose-6-phosphate hydrolase</fullName>
        <ecNumber evidence="3 8">3.2.1.26</ecNumber>
    </recommendedName>
    <alternativeName>
        <fullName evidence="7 9">Invertase</fullName>
    </alternativeName>
</protein>
<dbReference type="InterPro" id="IPR023296">
    <property type="entry name" value="Glyco_hydro_beta-prop_sf"/>
</dbReference>
<evidence type="ECO:0000256" key="7">
    <source>
        <dbReference type="ARBA" id="ARBA00033367"/>
    </source>
</evidence>
<dbReference type="InterPro" id="IPR013148">
    <property type="entry name" value="Glyco_hydro_32_N"/>
</dbReference>
<comment type="catalytic activity">
    <reaction evidence="8">
        <text>Hydrolysis of terminal non-reducing beta-D-fructofuranoside residues in beta-D-fructofuranosides.</text>
        <dbReference type="EC" id="3.2.1.26"/>
    </reaction>
</comment>
<comment type="function">
    <text evidence="9">Enables the bacterium to metabolize sucrose as a sole carbon source.</text>
</comment>
<evidence type="ECO:0000313" key="13">
    <source>
        <dbReference type="Proteomes" id="UP000660110"/>
    </source>
</evidence>
<evidence type="ECO:0000256" key="6">
    <source>
        <dbReference type="ARBA" id="ARBA00023295"/>
    </source>
</evidence>
<dbReference type="AlphaFoldDB" id="A0A917EVL4"/>
<dbReference type="GO" id="GO:0005975">
    <property type="term" value="P:carbohydrate metabolic process"/>
    <property type="evidence" value="ECO:0007669"/>
    <property type="project" value="InterPro"/>
</dbReference>
<comment type="caution">
    <text evidence="12">The sequence shown here is derived from an EMBL/GenBank/DDBJ whole genome shotgun (WGS) entry which is preliminary data.</text>
</comment>
<gene>
    <name evidence="12" type="primary">sacA</name>
    <name evidence="12" type="ORF">GCM10010954_19700</name>
</gene>
<dbReference type="GO" id="GO:0004564">
    <property type="term" value="F:beta-fructofuranosidase activity"/>
    <property type="evidence" value="ECO:0007669"/>
    <property type="project" value="UniProtKB-EC"/>
</dbReference>
<keyword evidence="6 8" id="KW-0326">Glycosidase</keyword>
<name>A0A917EVL4_HALAA</name>
<dbReference type="PROSITE" id="PS00609">
    <property type="entry name" value="GLYCOSYL_HYDROL_F32"/>
    <property type="match status" value="1"/>
</dbReference>
<evidence type="ECO:0000259" key="11">
    <source>
        <dbReference type="Pfam" id="PF08244"/>
    </source>
</evidence>